<feature type="region of interest" description="Disordered" evidence="2">
    <location>
        <begin position="64"/>
        <end position="86"/>
    </location>
</feature>
<feature type="domain" description="EGF-like" evidence="3">
    <location>
        <begin position="473"/>
        <end position="512"/>
    </location>
</feature>
<feature type="domain" description="EGF-like" evidence="3">
    <location>
        <begin position="1764"/>
        <end position="1803"/>
    </location>
</feature>
<sequence length="2057" mass="220945">MSTESQVSLVDSPCMWVFRKVTVSPDSQNTNFGFETRWREYPLSKQAGLRRLEYLVSGLYSSAHRGAQKGRPSNVRVAPPATTPPTKADPCIPSPCGSNARCRTEGNYAMCECTPDYFGNPYEGCRPECLINSDCPQLRACIHNKCVDPCPGTCGVSAVCSVSNHIPICSCPEGTAGNAFQACIPLPVTVPKPEDPCRPSPCGPNTQCRISDGVAVCVCLPGFEGNPNGAGCRPECVLSSDCPRDKACMNTKCVDPCPGVCGYGARCVVINHSPVCSCPPPTTGDPFTECKEREVVPSDPCNLSPCRPNGQCRVVNGVASCIYPECIINQDCPRDKACYTQRCRDPCVGACGVNAICQVVNHNAICSCPEGYIGLPHIRCDFKPAEPVPKPECTDDSECTNDKACVNQMCRDPCVEQPNTCGQNAVCRVQLHRPLCTCRDGFTGSALGQCYEIGCRSDSDCPPAEACVNKQCENPCSFMQCGTNAVCRPGGNHQARCHCPEQYYGNPLLVCNRAECLADTDCPYNLACRNQRCENPCNCADNALCTVTNHQATCQCPPGYTGNPNTACTLVPVLKPQCSMDADCASKLACFSGVCRNPCTEINPCGSNAECSVVDTLPLRTMSCLCLPGFVGDADVECKPAPVEQPGCKSSAECQTTETCLNRQCLNPCVASNPCAQNADCVAAQNRATCRCPAGLTGDPFVNCYQLSTPEFECTSDLDCANDKSCVDRRCQEPCSVANPCGNNAECHTREHRPICSCPIGWGGNPQIQCYKPECSIDADCVYDKACIEGSCLNPCIHGSSEQCGRGAECRVQAHRAQCSCPAGMQGDPLLACISVICQYNEDCADHEACDRLNRVCRPVCDEETCAVTAVCIGKDHQPTCACPLGSTGNPYIECTAARIPGGQEVECKQDADCPSQLACINQRCEDLCRVTPACLATQECLVLDTLPLRTVMCQCPQDTVTDDHTQCRPIIPVQAQCSMDSECSDTKKCIRGNCVEACHLDQCGVNALCNAKLHHAVCSCPAGFEGNPRIECTRVRVPLPPPPECIYDKDCSVERSCINQLCVNPCIQDNVCGTGAFCRVESHEPVCSCPSGFQGNPRIECRPPDLPVVGCTTNSECSQKESCVNSLCVSPCNCGSNAECKVTNHYPICYCQPGYSGNPLTGCTKVGCQSDGDCGYDKQCYNGECINPCLLGVPCATNAECYGDNHRAACRCTPGYEGNPFERCERVECHVDGDCPSDHACLERHCINPCLMAREPVCAPNAICYVQNHAAGCRCPEYLPMGNPTAFCERSPPAQPAEPECRIDVDCPTQQACISNKCVNPCKELAPCSPTARCSVLDTVPVRTMICTCPEGWVPNTDGECRPVVLPVPPGCTADKDCPSNETCVNRLCRNPCNCGTNSKCFVQNHRPICSCEEGFEGNPNIACYAVGCRSDSECDSGKACINANCINPCIVNNPCGTNAECYTYGNQAECRCLSGFRGNPRDRCFIIGCRSNNDCPNDRACINEQCINPCVYENNCAPRAECRVQNHLSLCRCPPGFIGNPYIGCRTEPQPECKYDGDCPNRLACIEDVCKNPCTELEPCHRPADCLVLGTIPVRSMICVCPSGYISNGSGTCKATPPITEVGVCIRDSDCPADKACVKGICRNPCNCGPNAECTVKDHKPVCICKQGYDGNPEIECTRVGCRSDDDCSNQHSCVNNNCMPACAPDGSSCGTAATCYGSNHRAICDCPTGLIGNPKLECRVVGCRSNSECPGNKACINNKCLNPCEESKPCEEAAECRVYNHQPECTCPAGSVGDIDKGCEAVAVCAFEKGFIRDNMGNCVCPPGTGLNENEECARCAEDKGLKVDERGRCVCNFERGMVLDERGNCICPVESGYKMVGGTCGPHTLYRTDFPRPDMVVSCLSDGVQVEIHITEAGFNGVLYVKGHSKDEECRRVVTLPPDSGSRTEIFKVNFGNCGLIHVNGQASFVLVIQKHPKLVTYKAQAYHIKCVYQTGEKNVTLGFNVSMLTTAGTIANTGPPPTCIMKIVTQTGQEISSAEIGDNLQLQVEVQPSSKF</sequence>
<feature type="domain" description="EGF-like" evidence="3">
    <location>
        <begin position="87"/>
        <end position="126"/>
    </location>
</feature>
<dbReference type="InterPro" id="IPR001507">
    <property type="entry name" value="ZP_dom"/>
</dbReference>
<dbReference type="Gene3D" id="2.10.25.10">
    <property type="entry name" value="Laminin"/>
    <property type="match status" value="1"/>
</dbReference>
<feature type="domain" description="EGF-like" evidence="3">
    <location>
        <begin position="666"/>
        <end position="705"/>
    </location>
</feature>
<dbReference type="PANTHER" id="PTHR22963:SF39">
    <property type="entry name" value="DUMPY"/>
    <property type="match status" value="1"/>
</dbReference>
<feature type="domain" description="EGF-like" evidence="3">
    <location>
        <begin position="344"/>
        <end position="381"/>
    </location>
</feature>
<evidence type="ECO:0000256" key="1">
    <source>
        <dbReference type="PROSITE-ProRule" id="PRU00076"/>
    </source>
</evidence>
<protein>
    <submittedName>
        <fullName evidence="5">Uncharacterized protein</fullName>
    </submittedName>
</protein>
<dbReference type="SMART" id="SM00181">
    <property type="entry name" value="EGF"/>
    <property type="match status" value="27"/>
</dbReference>
<feature type="domain" description="ZP" evidence="4">
    <location>
        <begin position="1902"/>
        <end position="2057"/>
    </location>
</feature>
<feature type="domain" description="EGF-like" evidence="3">
    <location>
        <begin position="193"/>
        <end position="233"/>
    </location>
</feature>
<dbReference type="SMART" id="SM00286">
    <property type="entry name" value="PTI"/>
    <property type="match status" value="10"/>
</dbReference>
<dbReference type="PANTHER" id="PTHR22963">
    <property type="entry name" value="ENDOGLIN-RELATED"/>
    <property type="match status" value="1"/>
</dbReference>
<dbReference type="Proteomes" id="UP001159363">
    <property type="component" value="Chromosome 3"/>
</dbReference>
<reference evidence="5 6" key="1">
    <citation type="submission" date="2023-02" db="EMBL/GenBank/DDBJ databases">
        <title>LHISI_Scaffold_Assembly.</title>
        <authorList>
            <person name="Stuart O.P."/>
            <person name="Cleave R."/>
            <person name="Magrath M.J.L."/>
            <person name="Mikheyev A.S."/>
        </authorList>
    </citation>
    <scope>NUCLEOTIDE SEQUENCE [LARGE SCALE GENOMIC DNA]</scope>
    <source>
        <strain evidence="5">Daus_M_001</strain>
        <tissue evidence="5">Leg muscle</tissue>
    </source>
</reference>
<dbReference type="SMART" id="SM00274">
    <property type="entry name" value="FOLN"/>
    <property type="match status" value="7"/>
</dbReference>
<accession>A0ABQ9I0E8</accession>
<comment type="caution">
    <text evidence="1">Lacks conserved residue(s) required for the propagation of feature annotation.</text>
</comment>
<feature type="domain" description="EGF-like" evidence="3">
    <location>
        <begin position="1448"/>
        <end position="1487"/>
    </location>
</feature>
<dbReference type="SUPFAM" id="SSF90148">
    <property type="entry name" value="DPY module"/>
    <property type="match status" value="3"/>
</dbReference>
<dbReference type="InterPro" id="IPR000742">
    <property type="entry name" value="EGF"/>
</dbReference>
<dbReference type="InterPro" id="IPR003645">
    <property type="entry name" value="Fol_N"/>
</dbReference>
<dbReference type="EMBL" id="JARBHB010000003">
    <property type="protein sequence ID" value="KAJ8890112.1"/>
    <property type="molecule type" value="Genomic_DNA"/>
</dbReference>
<dbReference type="Pfam" id="PF21164">
    <property type="entry name" value="Dumpy_DPY"/>
    <property type="match status" value="7"/>
</dbReference>
<name>A0ABQ9I0E8_9NEOP</name>
<feature type="domain" description="EGF-like" evidence="3">
    <location>
        <begin position="1187"/>
        <end position="1226"/>
    </location>
</feature>
<keyword evidence="1" id="KW-1015">Disulfide bond</keyword>
<feature type="disulfide bond" evidence="1">
    <location>
        <begin position="347"/>
        <end position="357"/>
    </location>
</feature>
<evidence type="ECO:0000259" key="4">
    <source>
        <dbReference type="PROSITE" id="PS51034"/>
    </source>
</evidence>
<keyword evidence="1" id="KW-0245">EGF-like domain</keyword>
<evidence type="ECO:0000313" key="5">
    <source>
        <dbReference type="EMBL" id="KAJ8890112.1"/>
    </source>
</evidence>
<feature type="disulfide bond" evidence="1">
    <location>
        <begin position="257"/>
        <end position="267"/>
    </location>
</feature>
<evidence type="ECO:0000256" key="2">
    <source>
        <dbReference type="SAM" id="MobiDB-lite"/>
    </source>
</evidence>
<gene>
    <name evidence="5" type="ORF">PR048_009619</name>
</gene>
<organism evidence="5 6">
    <name type="scientific">Dryococelus australis</name>
    <dbReference type="NCBI Taxonomy" id="614101"/>
    <lineage>
        <taxon>Eukaryota</taxon>
        <taxon>Metazoa</taxon>
        <taxon>Ecdysozoa</taxon>
        <taxon>Arthropoda</taxon>
        <taxon>Hexapoda</taxon>
        <taxon>Insecta</taxon>
        <taxon>Pterygota</taxon>
        <taxon>Neoptera</taxon>
        <taxon>Polyneoptera</taxon>
        <taxon>Phasmatodea</taxon>
        <taxon>Verophasmatodea</taxon>
        <taxon>Anareolatae</taxon>
        <taxon>Phasmatidae</taxon>
        <taxon>Eurycanthinae</taxon>
        <taxon>Dryococelus</taxon>
    </lineage>
</organism>
<keyword evidence="6" id="KW-1185">Reference proteome</keyword>
<evidence type="ECO:0000259" key="3">
    <source>
        <dbReference type="PROSITE" id="PS50026"/>
    </source>
</evidence>
<dbReference type="PROSITE" id="PS51034">
    <property type="entry name" value="ZP_2"/>
    <property type="match status" value="1"/>
</dbReference>
<proteinExistence type="predicted"/>
<feature type="domain" description="EGF-like" evidence="3">
    <location>
        <begin position="732"/>
        <end position="771"/>
    </location>
</feature>
<dbReference type="PROSITE" id="PS01186">
    <property type="entry name" value="EGF_2"/>
    <property type="match status" value="11"/>
</dbReference>
<comment type="caution">
    <text evidence="5">The sequence shown here is derived from an EMBL/GenBank/DDBJ whole genome shotgun (WGS) entry which is preliminary data.</text>
</comment>
<dbReference type="PROSITE" id="PS50026">
    <property type="entry name" value="EGF_3"/>
    <property type="match status" value="10"/>
</dbReference>
<feature type="domain" description="EGF-like" evidence="3">
    <location>
        <begin position="254"/>
        <end position="291"/>
    </location>
</feature>
<dbReference type="InterPro" id="IPR048407">
    <property type="entry name" value="Dumpy_DPY"/>
</dbReference>
<evidence type="ECO:0000313" key="6">
    <source>
        <dbReference type="Proteomes" id="UP001159363"/>
    </source>
</evidence>